<comment type="caution">
    <text evidence="13">The sequence shown here is derived from an EMBL/GenBank/DDBJ whole genome shotgun (WGS) entry which is preliminary data.</text>
</comment>
<name>A0A1F2P4C8_9EURY</name>
<dbReference type="Proteomes" id="UP000185779">
    <property type="component" value="Unassembled WGS sequence"/>
</dbReference>
<keyword evidence="5 13" id="KW-0396">Initiation factor</keyword>
<evidence type="ECO:0000256" key="5">
    <source>
        <dbReference type="ARBA" id="ARBA00022540"/>
    </source>
</evidence>
<comment type="subunit">
    <text evidence="3">Heterotrimer composed of an alpha, a beta and a gamma chain.</text>
</comment>
<accession>A0A1F2P4C8</accession>
<dbReference type="PANTHER" id="PTHR10602:SF0">
    <property type="entry name" value="EUKARYOTIC TRANSLATION INITIATION FACTOR 2 SUBUNIT 1"/>
    <property type="match status" value="1"/>
</dbReference>
<dbReference type="EMBL" id="DRIE01000013">
    <property type="protein sequence ID" value="HEC56450.1"/>
    <property type="molecule type" value="Genomic_DNA"/>
</dbReference>
<dbReference type="InterPro" id="IPR044126">
    <property type="entry name" value="S1_IF2_alpha"/>
</dbReference>
<dbReference type="InterPro" id="IPR024055">
    <property type="entry name" value="TIF2_asu_C"/>
</dbReference>
<dbReference type="SUPFAM" id="SSF116742">
    <property type="entry name" value="eIF2alpha middle domain-like"/>
    <property type="match status" value="1"/>
</dbReference>
<evidence type="ECO:0000256" key="6">
    <source>
        <dbReference type="ARBA" id="ARBA00022884"/>
    </source>
</evidence>
<dbReference type="Pfam" id="PF00575">
    <property type="entry name" value="S1"/>
    <property type="match status" value="1"/>
</dbReference>
<dbReference type="Pfam" id="PF07541">
    <property type="entry name" value="EIF_2_alpha"/>
    <property type="match status" value="1"/>
</dbReference>
<dbReference type="Proteomes" id="UP000885863">
    <property type="component" value="Unassembled WGS sequence"/>
</dbReference>
<dbReference type="InterPro" id="IPR012340">
    <property type="entry name" value="NA-bd_OB-fold"/>
</dbReference>
<keyword evidence="7" id="KW-0648">Protein biosynthesis</keyword>
<evidence type="ECO:0000313" key="11">
    <source>
        <dbReference type="EMBL" id="HDM36622.1"/>
    </source>
</evidence>
<evidence type="ECO:0000256" key="4">
    <source>
        <dbReference type="ARBA" id="ARBA00013678"/>
    </source>
</evidence>
<dbReference type="InterPro" id="IPR003029">
    <property type="entry name" value="S1_domain"/>
</dbReference>
<dbReference type="EMBL" id="LYOR01000004">
    <property type="protein sequence ID" value="OFV66080.1"/>
    <property type="molecule type" value="Genomic_DNA"/>
</dbReference>
<dbReference type="SMART" id="SM00316">
    <property type="entry name" value="S1"/>
    <property type="match status" value="1"/>
</dbReference>
<feature type="domain" description="S1 motif" evidence="10">
    <location>
        <begin position="12"/>
        <end position="83"/>
    </location>
</feature>
<organism evidence="13 14">
    <name type="scientific">Candidatus Syntropharchaeum butanivorans</name>
    <dbReference type="NCBI Taxonomy" id="1839936"/>
    <lineage>
        <taxon>Archaea</taxon>
        <taxon>Methanobacteriati</taxon>
        <taxon>Methanobacteriota</taxon>
        <taxon>Stenosarchaea group</taxon>
        <taxon>Methanomicrobia</taxon>
        <taxon>Methanosarcinales</taxon>
        <taxon>ANME-2 cluster</taxon>
        <taxon>Candidatus Syntropharchaeum</taxon>
    </lineage>
</organism>
<dbReference type="InterPro" id="IPR024054">
    <property type="entry name" value="TIF2_asu_middle_sf"/>
</dbReference>
<evidence type="ECO:0000256" key="8">
    <source>
        <dbReference type="ARBA" id="ARBA00030860"/>
    </source>
</evidence>
<sequence length="261" mass="30247">MVADKDNWPREGDLVVGTVKKVLDFGAFVELDEYPGREGLIHLSEVAPGWIKYIRDHVREGQKVVCKVLKVDPVKKHIDLSLKDVNQYQRKTKIQEWKLNLRAEKWIAFVRDNLNLGDEEVQKLREELINRYGGLYQAFEEISLLSDVNEVNLDERWRAEVYRIARENIRHPKVEIAGFVDLTCFEEDGVDKIKKALKSGLKAKKDDTELEITYVGAPRFRLHLVADDYKRAEAVLKDAANRIIKEIKKLGGKGEFHRHES</sequence>
<dbReference type="PANTHER" id="PTHR10602">
    <property type="entry name" value="EUKARYOTIC TRANSLATION INITIATION FACTOR 2 SUBUNIT 1"/>
    <property type="match status" value="1"/>
</dbReference>
<dbReference type="CDD" id="cd04452">
    <property type="entry name" value="S1_IF2_alpha"/>
    <property type="match status" value="1"/>
</dbReference>
<dbReference type="NCBIfam" id="NF003064">
    <property type="entry name" value="PRK03987.1-4"/>
    <property type="match status" value="1"/>
</dbReference>
<dbReference type="PATRIC" id="fig|1839936.3.peg.1026"/>
<evidence type="ECO:0000256" key="1">
    <source>
        <dbReference type="ARBA" id="ARBA00003323"/>
    </source>
</evidence>
<dbReference type="Proteomes" id="UP000885936">
    <property type="component" value="Unassembled WGS sequence"/>
</dbReference>
<keyword evidence="6" id="KW-0694">RNA-binding</keyword>
<evidence type="ECO:0000256" key="3">
    <source>
        <dbReference type="ARBA" id="ARBA00011243"/>
    </source>
</evidence>
<evidence type="ECO:0000313" key="14">
    <source>
        <dbReference type="Proteomes" id="UP000185779"/>
    </source>
</evidence>
<evidence type="ECO:0000313" key="13">
    <source>
        <dbReference type="EMBL" id="OFV66080.1"/>
    </source>
</evidence>
<dbReference type="GO" id="GO:0003723">
    <property type="term" value="F:RNA binding"/>
    <property type="evidence" value="ECO:0007669"/>
    <property type="project" value="UniProtKB-KW"/>
</dbReference>
<reference evidence="13 14" key="1">
    <citation type="submission" date="2016-05" db="EMBL/GenBank/DDBJ databases">
        <title>Microbial consortia oxidize butane by reversing methanogenesis.</title>
        <authorList>
            <person name="Laso-Perez R."/>
            <person name="Richter M."/>
            <person name="Wegener G."/>
            <person name="Musat F."/>
        </authorList>
    </citation>
    <scope>NUCLEOTIDE SEQUENCE [LARGE SCALE GENOMIC DNA]</scope>
    <source>
        <strain evidence="13">BOX1</strain>
    </source>
</reference>
<dbReference type="AlphaFoldDB" id="A0A1F2P4C8"/>
<proteinExistence type="inferred from homology"/>
<dbReference type="FunFam" id="3.30.70.1130:FF:000002">
    <property type="entry name" value="Translation initiation factor 2 subunit alpha"/>
    <property type="match status" value="1"/>
</dbReference>
<dbReference type="Gene3D" id="3.30.70.1130">
    <property type="entry name" value="EIF_2_alpha"/>
    <property type="match status" value="1"/>
</dbReference>
<dbReference type="Gene3D" id="1.10.150.190">
    <property type="entry name" value="Translation initiation factor 2, subunit 1, domain 2"/>
    <property type="match status" value="1"/>
</dbReference>
<dbReference type="GO" id="GO:0043022">
    <property type="term" value="F:ribosome binding"/>
    <property type="evidence" value="ECO:0007669"/>
    <property type="project" value="TreeGrafter"/>
</dbReference>
<comment type="function">
    <text evidence="1">eIF-2 functions in the early steps of protein synthesis by forming a ternary complex with GTP and initiator tRNA.</text>
</comment>
<dbReference type="EMBL" id="DQZR01000220">
    <property type="protein sequence ID" value="HDM36622.1"/>
    <property type="molecule type" value="Genomic_DNA"/>
</dbReference>
<gene>
    <name evidence="11" type="ORF">ENG09_05155</name>
    <name evidence="12" type="ORF">ENI32_00970</name>
    <name evidence="13" type="ORF">SBU_001017</name>
</gene>
<dbReference type="SUPFAM" id="SSF110993">
    <property type="entry name" value="eIF-2-alpha, C-terminal domain"/>
    <property type="match status" value="1"/>
</dbReference>
<evidence type="ECO:0000256" key="9">
    <source>
        <dbReference type="ARBA" id="ARBA00033333"/>
    </source>
</evidence>
<reference evidence="11" key="2">
    <citation type="journal article" date="2020" name="mSystems">
        <title>Genome- and Community-Level Interaction Insights into Carbon Utilization and Element Cycling Functions of Hydrothermarchaeota in Hydrothermal Sediment.</title>
        <authorList>
            <person name="Zhou Z."/>
            <person name="Liu Y."/>
            <person name="Xu W."/>
            <person name="Pan J."/>
            <person name="Luo Z.H."/>
            <person name="Li M."/>
        </authorList>
    </citation>
    <scope>NUCLEOTIDE SEQUENCE [LARGE SCALE GENOMIC DNA]</scope>
    <source>
        <strain evidence="11">HyVt-185</strain>
        <strain evidence="12">HyVt-386</strain>
    </source>
</reference>
<keyword evidence="14" id="KW-1185">Reference proteome</keyword>
<evidence type="ECO:0000256" key="7">
    <source>
        <dbReference type="ARBA" id="ARBA00022917"/>
    </source>
</evidence>
<dbReference type="FunFam" id="2.40.50.140:FF:000015">
    <property type="entry name" value="Eukaryotic translation initiation factor 2 subunit alpha"/>
    <property type="match status" value="1"/>
</dbReference>
<protein>
    <recommendedName>
        <fullName evidence="4">Translation initiation factor 2 subunit alpha</fullName>
    </recommendedName>
    <alternativeName>
        <fullName evidence="8">aIF2-alpha</fullName>
    </alternativeName>
    <alternativeName>
        <fullName evidence="9">eIF-2-alpha</fullName>
    </alternativeName>
</protein>
<evidence type="ECO:0000256" key="2">
    <source>
        <dbReference type="ARBA" id="ARBA00007223"/>
    </source>
</evidence>
<dbReference type="STRING" id="1839936.SBU_001017"/>
<evidence type="ECO:0000259" key="10">
    <source>
        <dbReference type="PROSITE" id="PS50126"/>
    </source>
</evidence>
<dbReference type="InterPro" id="IPR011488">
    <property type="entry name" value="TIF_2_asu"/>
</dbReference>
<dbReference type="Gene3D" id="2.40.50.140">
    <property type="entry name" value="Nucleic acid-binding proteins"/>
    <property type="match status" value="1"/>
</dbReference>
<dbReference type="SUPFAM" id="SSF50249">
    <property type="entry name" value="Nucleic acid-binding proteins"/>
    <property type="match status" value="1"/>
</dbReference>
<evidence type="ECO:0000313" key="12">
    <source>
        <dbReference type="EMBL" id="HEC56450.1"/>
    </source>
</evidence>
<dbReference type="GO" id="GO:0003743">
    <property type="term" value="F:translation initiation factor activity"/>
    <property type="evidence" value="ECO:0007669"/>
    <property type="project" value="UniProtKB-KW"/>
</dbReference>
<comment type="similarity">
    <text evidence="2">Belongs to the eIF-2-alpha family.</text>
</comment>
<dbReference type="PROSITE" id="PS50126">
    <property type="entry name" value="S1"/>
    <property type="match status" value="1"/>
</dbReference>